<dbReference type="Gene3D" id="1.10.150.20">
    <property type="entry name" value="5' to 3' exonuclease, C-terminal subdomain"/>
    <property type="match status" value="1"/>
</dbReference>
<feature type="domain" description="Helix-hairpin-helix DNA-binding motif class 1" evidence="7">
    <location>
        <begin position="204"/>
        <end position="223"/>
    </location>
</feature>
<gene>
    <name evidence="9" type="ORF">SAMN03080598_00351</name>
</gene>
<dbReference type="EMBL" id="FNVR01000001">
    <property type="protein sequence ID" value="SEF47322.1"/>
    <property type="molecule type" value="Genomic_DNA"/>
</dbReference>
<dbReference type="GO" id="GO:0000014">
    <property type="term" value="F:single-stranded DNA endodeoxyribonuclease activity"/>
    <property type="evidence" value="ECO:0007669"/>
    <property type="project" value="TreeGrafter"/>
</dbReference>
<keyword evidence="4" id="KW-0378">Hydrolase</keyword>
<dbReference type="SMART" id="SM00891">
    <property type="entry name" value="ERCC4"/>
    <property type="match status" value="1"/>
</dbReference>
<proteinExistence type="predicted"/>
<keyword evidence="2" id="KW-0255">Endonuclease</keyword>
<feature type="domain" description="Helix-hairpin-helix DNA-binding motif class 1" evidence="7">
    <location>
        <begin position="172"/>
        <end position="191"/>
    </location>
</feature>
<keyword evidence="3" id="KW-0227">DNA damage</keyword>
<keyword evidence="5" id="KW-0238">DNA-binding</keyword>
<evidence type="ECO:0000256" key="6">
    <source>
        <dbReference type="ARBA" id="ARBA00023204"/>
    </source>
</evidence>
<accession>A0A1H5S9T4</accession>
<evidence type="ECO:0000256" key="5">
    <source>
        <dbReference type="ARBA" id="ARBA00023125"/>
    </source>
</evidence>
<dbReference type="PANTHER" id="PTHR10150">
    <property type="entry name" value="DNA REPAIR ENDONUCLEASE XPF"/>
    <property type="match status" value="1"/>
</dbReference>
<evidence type="ECO:0000256" key="3">
    <source>
        <dbReference type="ARBA" id="ARBA00022763"/>
    </source>
</evidence>
<keyword evidence="10" id="KW-1185">Reference proteome</keyword>
<dbReference type="PANTHER" id="PTHR10150:SF0">
    <property type="entry name" value="DNA REPAIR ENDONUCLEASE XPF"/>
    <property type="match status" value="1"/>
</dbReference>
<dbReference type="Pfam" id="PF02732">
    <property type="entry name" value="ERCC4"/>
    <property type="match status" value="1"/>
</dbReference>
<dbReference type="AlphaFoldDB" id="A0A1H5S9T4"/>
<reference evidence="10" key="1">
    <citation type="submission" date="2016-10" db="EMBL/GenBank/DDBJ databases">
        <authorList>
            <person name="Varghese N."/>
            <person name="Submissions S."/>
        </authorList>
    </citation>
    <scope>NUCLEOTIDE SEQUENCE [LARGE SCALE GENOMIC DNA]</scope>
    <source>
        <strain evidence="10">DSM 17298</strain>
    </source>
</reference>
<dbReference type="InterPro" id="IPR010994">
    <property type="entry name" value="RuvA_2-like"/>
</dbReference>
<dbReference type="Pfam" id="PF14520">
    <property type="entry name" value="HHH_5"/>
    <property type="match status" value="1"/>
</dbReference>
<evidence type="ECO:0000256" key="2">
    <source>
        <dbReference type="ARBA" id="ARBA00022759"/>
    </source>
</evidence>
<dbReference type="Gene3D" id="3.40.50.10130">
    <property type="match status" value="1"/>
</dbReference>
<dbReference type="InterPro" id="IPR011335">
    <property type="entry name" value="Restrct_endonuc-II-like"/>
</dbReference>
<dbReference type="InterPro" id="IPR006166">
    <property type="entry name" value="ERCC4_domain"/>
</dbReference>
<dbReference type="InterPro" id="IPR003583">
    <property type="entry name" value="Hlx-hairpin-Hlx_DNA-bd_motif"/>
</dbReference>
<dbReference type="GO" id="GO:0000724">
    <property type="term" value="P:double-strand break repair via homologous recombination"/>
    <property type="evidence" value="ECO:0007669"/>
    <property type="project" value="TreeGrafter"/>
</dbReference>
<dbReference type="SMART" id="SM00278">
    <property type="entry name" value="HhH1"/>
    <property type="match status" value="2"/>
</dbReference>
<keyword evidence="1" id="KW-0540">Nuclease</keyword>
<dbReference type="GO" id="GO:0003697">
    <property type="term" value="F:single-stranded DNA binding"/>
    <property type="evidence" value="ECO:0007669"/>
    <property type="project" value="TreeGrafter"/>
</dbReference>
<dbReference type="SUPFAM" id="SSF52980">
    <property type="entry name" value="Restriction endonuclease-like"/>
    <property type="match status" value="1"/>
</dbReference>
<dbReference type="GO" id="GO:1901255">
    <property type="term" value="P:nucleotide-excision repair involved in interstrand cross-link repair"/>
    <property type="evidence" value="ECO:0007669"/>
    <property type="project" value="TreeGrafter"/>
</dbReference>
<evidence type="ECO:0000259" key="7">
    <source>
        <dbReference type="SMART" id="SM00278"/>
    </source>
</evidence>
<dbReference type="Proteomes" id="UP000236736">
    <property type="component" value="Unassembled WGS sequence"/>
</dbReference>
<evidence type="ECO:0000313" key="10">
    <source>
        <dbReference type="Proteomes" id="UP000236736"/>
    </source>
</evidence>
<evidence type="ECO:0000256" key="1">
    <source>
        <dbReference type="ARBA" id="ARBA00022722"/>
    </source>
</evidence>
<protein>
    <submittedName>
        <fullName evidence="9">ERCC4-type nuclease</fullName>
    </submittedName>
</protein>
<evidence type="ECO:0000313" key="9">
    <source>
        <dbReference type="EMBL" id="SEF47322.1"/>
    </source>
</evidence>
<sequence>MANILKSSRYFPLQVTIDDREPVALEQEFRKLGNMIIHRRRLAVGDYLLDRDFLVERKSIPDFCLSIKDGRLFTQAGKLVNSRIPACIVLEGKNREFRKTDFSPKAIQGILLSISMAFRLPILRTKNTHESVEVMLQGFKQLTRDKLEEQRFYPRTFHSKPKKDPLLAQKLHILEGFPGIGVDKAERLLMKFGSLQAVFNAEIEDLLLVPGIGKRTVEGMLEILKK</sequence>
<dbReference type="STRING" id="1120964.GCA_001313265_02370"/>
<name>A0A1H5S9T4_9BACT</name>
<dbReference type="SUPFAM" id="SSF47781">
    <property type="entry name" value="RuvA domain 2-like"/>
    <property type="match status" value="1"/>
</dbReference>
<keyword evidence="6" id="KW-0234">DNA repair</keyword>
<evidence type="ECO:0000259" key="8">
    <source>
        <dbReference type="SMART" id="SM00891"/>
    </source>
</evidence>
<organism evidence="9 10">
    <name type="scientific">Algoriphagus boritolerans DSM 17298 = JCM 18970</name>
    <dbReference type="NCBI Taxonomy" id="1120964"/>
    <lineage>
        <taxon>Bacteria</taxon>
        <taxon>Pseudomonadati</taxon>
        <taxon>Bacteroidota</taxon>
        <taxon>Cytophagia</taxon>
        <taxon>Cytophagales</taxon>
        <taxon>Cyclobacteriaceae</taxon>
        <taxon>Algoriphagus</taxon>
    </lineage>
</organism>
<dbReference type="OrthoDB" id="837865at2"/>
<feature type="domain" description="ERCC4" evidence="8">
    <location>
        <begin position="14"/>
        <end position="94"/>
    </location>
</feature>
<dbReference type="GO" id="GO:0003684">
    <property type="term" value="F:damaged DNA binding"/>
    <property type="evidence" value="ECO:0007669"/>
    <property type="project" value="TreeGrafter"/>
</dbReference>
<evidence type="ECO:0000256" key="4">
    <source>
        <dbReference type="ARBA" id="ARBA00022801"/>
    </source>
</evidence>
<dbReference type="RefSeq" id="WP_103923057.1">
    <property type="nucleotide sequence ID" value="NZ_FNVR01000001.1"/>
</dbReference>